<keyword evidence="1" id="KW-1133">Transmembrane helix</keyword>
<keyword evidence="1" id="KW-0812">Transmembrane</keyword>
<accession>A0ABN2WD43</accession>
<organism evidence="2 3">
    <name type="scientific">Kitasatospora saccharophila</name>
    <dbReference type="NCBI Taxonomy" id="407973"/>
    <lineage>
        <taxon>Bacteria</taxon>
        <taxon>Bacillati</taxon>
        <taxon>Actinomycetota</taxon>
        <taxon>Actinomycetes</taxon>
        <taxon>Kitasatosporales</taxon>
        <taxon>Streptomycetaceae</taxon>
        <taxon>Kitasatospora</taxon>
    </lineage>
</organism>
<feature type="transmembrane region" description="Helical" evidence="1">
    <location>
        <begin position="14"/>
        <end position="36"/>
    </location>
</feature>
<evidence type="ECO:0000313" key="2">
    <source>
        <dbReference type="EMBL" id="GAA2089091.1"/>
    </source>
</evidence>
<name>A0ABN2WD43_9ACTN</name>
<dbReference type="RefSeq" id="WP_344550693.1">
    <property type="nucleotide sequence ID" value="NZ_BAAANS010000005.1"/>
</dbReference>
<feature type="transmembrane region" description="Helical" evidence="1">
    <location>
        <begin position="56"/>
        <end position="81"/>
    </location>
</feature>
<dbReference type="EMBL" id="BAAANS010000005">
    <property type="protein sequence ID" value="GAA2089091.1"/>
    <property type="molecule type" value="Genomic_DNA"/>
</dbReference>
<evidence type="ECO:0000313" key="3">
    <source>
        <dbReference type="Proteomes" id="UP001500897"/>
    </source>
</evidence>
<evidence type="ECO:0000256" key="1">
    <source>
        <dbReference type="SAM" id="Phobius"/>
    </source>
</evidence>
<keyword evidence="3" id="KW-1185">Reference proteome</keyword>
<sequence length="141" mass="15061">MDEERVRWWHRTRYSLLAAGGGWACTVAALWALSAFQAELGRHCFGTLQISGPAPALALAGLVAGAAAFGWAAWQLGHALFRRPERERAGHTVLAVVVPIVLVGLLGQATVLYGAERYRSPHATWCPKGAPLRGPAPDGVQ</sequence>
<protein>
    <submittedName>
        <fullName evidence="2">Uncharacterized protein</fullName>
    </submittedName>
</protein>
<dbReference type="Proteomes" id="UP001500897">
    <property type="component" value="Unassembled WGS sequence"/>
</dbReference>
<proteinExistence type="predicted"/>
<feature type="transmembrane region" description="Helical" evidence="1">
    <location>
        <begin position="93"/>
        <end position="115"/>
    </location>
</feature>
<reference evidence="2 3" key="1">
    <citation type="journal article" date="2019" name="Int. J. Syst. Evol. Microbiol.">
        <title>The Global Catalogue of Microorganisms (GCM) 10K type strain sequencing project: providing services to taxonomists for standard genome sequencing and annotation.</title>
        <authorList>
            <consortium name="The Broad Institute Genomics Platform"/>
            <consortium name="The Broad Institute Genome Sequencing Center for Infectious Disease"/>
            <person name="Wu L."/>
            <person name="Ma J."/>
        </authorList>
    </citation>
    <scope>NUCLEOTIDE SEQUENCE [LARGE SCALE GENOMIC DNA]</scope>
    <source>
        <strain evidence="2 3">JCM 14559</strain>
    </source>
</reference>
<gene>
    <name evidence="2" type="ORF">GCM10009759_11720</name>
</gene>
<keyword evidence="1" id="KW-0472">Membrane</keyword>
<comment type="caution">
    <text evidence="2">The sequence shown here is derived from an EMBL/GenBank/DDBJ whole genome shotgun (WGS) entry which is preliminary data.</text>
</comment>